<dbReference type="EMBL" id="JBHSWV010000132">
    <property type="protein sequence ID" value="MFC6765207.1"/>
    <property type="molecule type" value="Genomic_DNA"/>
</dbReference>
<keyword evidence="1" id="KW-0812">Transmembrane</keyword>
<sequence length="72" mass="7757">MSAEQPQPPLKDDVITAVQLTLAVLFVLGGLGIAHIIIRSYYEKGPVVYPLEGALVLAAGVVVIYLLAYLYE</sequence>
<reference evidence="2 3" key="1">
    <citation type="journal article" date="2019" name="Int. J. Syst. Evol. Microbiol.">
        <title>The Global Catalogue of Microorganisms (GCM) 10K type strain sequencing project: providing services to taxonomists for standard genome sequencing and annotation.</title>
        <authorList>
            <consortium name="The Broad Institute Genomics Platform"/>
            <consortium name="The Broad Institute Genome Sequencing Center for Infectious Disease"/>
            <person name="Wu L."/>
            <person name="Ma J."/>
        </authorList>
    </citation>
    <scope>NUCLEOTIDE SEQUENCE [LARGE SCALE GENOMIC DNA]</scope>
    <source>
        <strain evidence="2 3">LMG 29247</strain>
    </source>
</reference>
<dbReference type="RefSeq" id="WP_273738244.1">
    <property type="nucleotide sequence ID" value="NZ_JAQIVI010000132.1"/>
</dbReference>
<dbReference type="AlphaFoldDB" id="A0ABD5SNL9"/>
<evidence type="ECO:0000313" key="3">
    <source>
        <dbReference type="Proteomes" id="UP001596383"/>
    </source>
</evidence>
<protein>
    <submittedName>
        <fullName evidence="2">Uncharacterized protein</fullName>
    </submittedName>
</protein>
<comment type="caution">
    <text evidence="2">The sequence shown here is derived from an EMBL/GenBank/DDBJ whole genome shotgun (WGS) entry which is preliminary data.</text>
</comment>
<name>A0ABD5SNL9_9EURY</name>
<evidence type="ECO:0000313" key="2">
    <source>
        <dbReference type="EMBL" id="MFC6765207.1"/>
    </source>
</evidence>
<organism evidence="2 3">
    <name type="scientific">Natrinema soli</name>
    <dbReference type="NCBI Taxonomy" id="1930624"/>
    <lineage>
        <taxon>Archaea</taxon>
        <taxon>Methanobacteriati</taxon>
        <taxon>Methanobacteriota</taxon>
        <taxon>Stenosarchaea group</taxon>
        <taxon>Halobacteria</taxon>
        <taxon>Halobacteriales</taxon>
        <taxon>Natrialbaceae</taxon>
        <taxon>Natrinema</taxon>
    </lineage>
</organism>
<gene>
    <name evidence="2" type="ORF">ACFQE6_09415</name>
</gene>
<keyword evidence="3" id="KW-1185">Reference proteome</keyword>
<evidence type="ECO:0000256" key="1">
    <source>
        <dbReference type="SAM" id="Phobius"/>
    </source>
</evidence>
<feature type="transmembrane region" description="Helical" evidence="1">
    <location>
        <begin position="20"/>
        <end position="42"/>
    </location>
</feature>
<feature type="transmembrane region" description="Helical" evidence="1">
    <location>
        <begin position="54"/>
        <end position="71"/>
    </location>
</feature>
<proteinExistence type="predicted"/>
<keyword evidence="1" id="KW-0472">Membrane</keyword>
<accession>A0ABD5SNL9</accession>
<keyword evidence="1" id="KW-1133">Transmembrane helix</keyword>
<dbReference type="Proteomes" id="UP001596383">
    <property type="component" value="Unassembled WGS sequence"/>
</dbReference>